<sequence>MHLHALGQQIQGRFITDLVSQRGHAACGAHHGFLTLHQQLDHVGCARHAFRLAHAGELLELLVGARCREAQRTDTLGDQVHRQCEFVVLRLEHQVQGVEHRAGHVPVKVVRGQVQRVAVGEQAGQPVGDGSAIVLVDADIDFHTVLLVAWFSQSGTDTVPP</sequence>
<organism evidence="1">
    <name type="scientific">bioreactor metagenome</name>
    <dbReference type="NCBI Taxonomy" id="1076179"/>
    <lineage>
        <taxon>unclassified sequences</taxon>
        <taxon>metagenomes</taxon>
        <taxon>ecological metagenomes</taxon>
    </lineage>
</organism>
<evidence type="ECO:0000313" key="1">
    <source>
        <dbReference type="EMBL" id="MPN56524.1"/>
    </source>
</evidence>
<protein>
    <submittedName>
        <fullName evidence="1">Uncharacterized protein</fullName>
    </submittedName>
</protein>
<dbReference type="EMBL" id="VSSQ01126955">
    <property type="protein sequence ID" value="MPN56524.1"/>
    <property type="molecule type" value="Genomic_DNA"/>
</dbReference>
<reference evidence="1" key="1">
    <citation type="submission" date="2019-08" db="EMBL/GenBank/DDBJ databases">
        <authorList>
            <person name="Kucharzyk K."/>
            <person name="Murdoch R.W."/>
            <person name="Higgins S."/>
            <person name="Loffler F."/>
        </authorList>
    </citation>
    <scope>NUCLEOTIDE SEQUENCE</scope>
</reference>
<accession>A0A645J7S5</accession>
<name>A0A645J7S5_9ZZZZ</name>
<proteinExistence type="predicted"/>
<gene>
    <name evidence="1" type="ORF">SDC9_204214</name>
</gene>
<dbReference type="AlphaFoldDB" id="A0A645J7S5"/>
<comment type="caution">
    <text evidence="1">The sequence shown here is derived from an EMBL/GenBank/DDBJ whole genome shotgun (WGS) entry which is preliminary data.</text>
</comment>